<name>A0A8H4IRE7_9PEZI</name>
<comment type="caution">
    <text evidence="2">The sequence shown here is derived from an EMBL/GenBank/DDBJ whole genome shotgun (WGS) entry which is preliminary data.</text>
</comment>
<evidence type="ECO:0000313" key="3">
    <source>
        <dbReference type="Proteomes" id="UP000572817"/>
    </source>
</evidence>
<dbReference type="AlphaFoldDB" id="A0A8H4IRE7"/>
<feature type="compositionally biased region" description="Pro residues" evidence="1">
    <location>
        <begin position="360"/>
        <end position="369"/>
    </location>
</feature>
<keyword evidence="3" id="KW-1185">Reference proteome</keyword>
<reference evidence="2" key="1">
    <citation type="submission" date="2020-04" db="EMBL/GenBank/DDBJ databases">
        <title>Genome Assembly and Annotation of Botryosphaeria dothidea sdau 11-99, a Latent Pathogen of Apple Fruit Ring Rot in China.</title>
        <authorList>
            <person name="Yu C."/>
            <person name="Diao Y."/>
            <person name="Lu Q."/>
            <person name="Zhao J."/>
            <person name="Cui S."/>
            <person name="Peng C."/>
            <person name="He B."/>
            <person name="Liu H."/>
        </authorList>
    </citation>
    <scope>NUCLEOTIDE SEQUENCE [LARGE SCALE GENOMIC DNA]</scope>
    <source>
        <strain evidence="2">Sdau11-99</strain>
    </source>
</reference>
<protein>
    <submittedName>
        <fullName evidence="2">Uncharacterized protein</fullName>
    </submittedName>
</protein>
<organism evidence="2 3">
    <name type="scientific">Botryosphaeria dothidea</name>
    <dbReference type="NCBI Taxonomy" id="55169"/>
    <lineage>
        <taxon>Eukaryota</taxon>
        <taxon>Fungi</taxon>
        <taxon>Dikarya</taxon>
        <taxon>Ascomycota</taxon>
        <taxon>Pezizomycotina</taxon>
        <taxon>Dothideomycetes</taxon>
        <taxon>Dothideomycetes incertae sedis</taxon>
        <taxon>Botryosphaeriales</taxon>
        <taxon>Botryosphaeriaceae</taxon>
        <taxon>Botryosphaeria</taxon>
    </lineage>
</organism>
<proteinExistence type="predicted"/>
<dbReference type="OrthoDB" id="3934839at2759"/>
<evidence type="ECO:0000256" key="1">
    <source>
        <dbReference type="SAM" id="MobiDB-lite"/>
    </source>
</evidence>
<feature type="region of interest" description="Disordered" evidence="1">
    <location>
        <begin position="340"/>
        <end position="369"/>
    </location>
</feature>
<dbReference type="EMBL" id="WWBZ02000051">
    <property type="protein sequence ID" value="KAF4304823.1"/>
    <property type="molecule type" value="Genomic_DNA"/>
</dbReference>
<sequence>MTSTTSAGHTVSHAKSTLFRFSETLFEGEDVGSLQSGSNPSDPFVSIPFQFQFPRVVQGNVDYGSNLKKDSNFEHEPGHALPPSMNAEVWGHYQSIRYHLEASMPYTSKKIFNSTKTDTRIIRFIPSCVDPSPALSPKFDHRTVSLTRHSRRLDPSHEHDNHGLRSHIKELFPSSSDPSATFSVTTHVPDAARAGSSIHVSFGIRHEARSPQLTDPPSLRLHGFCVALHALTLARAPYGSLSNDELSALDDHKTTIAERHWRGEKHGEEIPPLLPAEGEDVDIATLTEERSLAIGKSVLPTFKTYGLARRYLLQLVLWVECAGKVFEIGESARHPITVLPWPDLRPGDSSATQVEREDGMPPPSYQESH</sequence>
<dbReference type="Proteomes" id="UP000572817">
    <property type="component" value="Unassembled WGS sequence"/>
</dbReference>
<evidence type="ECO:0000313" key="2">
    <source>
        <dbReference type="EMBL" id="KAF4304823.1"/>
    </source>
</evidence>
<gene>
    <name evidence="2" type="ORF">GTA08_BOTSDO08534</name>
</gene>
<accession>A0A8H4IRE7</accession>